<name>A0A1Q8EBA1_STRAI</name>
<evidence type="ECO:0000259" key="1">
    <source>
        <dbReference type="Pfam" id="PF04738"/>
    </source>
</evidence>
<dbReference type="AlphaFoldDB" id="A0A1Q8EBA1"/>
<dbReference type="InterPro" id="IPR023809">
    <property type="entry name" value="Thiopep_bacteriocin_synth_dom"/>
</dbReference>
<dbReference type="OrthoDB" id="1273722at2"/>
<dbReference type="Pfam" id="PF04738">
    <property type="entry name" value="Lant_dehydr_N"/>
    <property type="match status" value="2"/>
</dbReference>
<dbReference type="RefSeq" id="WP_075099882.1">
    <property type="nucleotide sequence ID" value="NZ_MSJL01000056.1"/>
</dbReference>
<accession>A0A1Q8EBA1</accession>
<feature type="domain" description="Lantibiotic dehydratase N-terminal" evidence="1">
    <location>
        <begin position="483"/>
        <end position="623"/>
    </location>
</feature>
<feature type="domain" description="Lantibiotic dehydratase N-terminal" evidence="1">
    <location>
        <begin position="36"/>
        <end position="338"/>
    </location>
</feature>
<organism evidence="3 5">
    <name type="scientific">Streptococcus acidominimus</name>
    <dbReference type="NCBI Taxonomy" id="1326"/>
    <lineage>
        <taxon>Bacteria</taxon>
        <taxon>Bacillati</taxon>
        <taxon>Bacillota</taxon>
        <taxon>Bacilli</taxon>
        <taxon>Lactobacillales</taxon>
        <taxon>Streptococcaceae</taxon>
        <taxon>Streptococcus</taxon>
    </lineage>
</organism>
<dbReference type="Proteomes" id="UP000186437">
    <property type="component" value="Unassembled WGS sequence"/>
</dbReference>
<dbReference type="NCBIfam" id="TIGR03891">
    <property type="entry name" value="thiopep_ocin"/>
    <property type="match status" value="1"/>
</dbReference>
<proteinExistence type="predicted"/>
<reference evidence="4 6" key="3">
    <citation type="submission" date="2018-06" db="EMBL/GenBank/DDBJ databases">
        <authorList>
            <consortium name="Pathogen Informatics"/>
            <person name="Doyle S."/>
        </authorList>
    </citation>
    <scope>NUCLEOTIDE SEQUENCE [LARGE SCALE GENOMIC DNA]</scope>
    <source>
        <strain evidence="4 6">NCTC12957</strain>
    </source>
</reference>
<dbReference type="Pfam" id="PF14028">
    <property type="entry name" value="Lant_dehydr_C"/>
    <property type="match status" value="1"/>
</dbReference>
<evidence type="ECO:0000313" key="3">
    <source>
        <dbReference type="EMBL" id="OLF49073.1"/>
    </source>
</evidence>
<dbReference type="EMBL" id="MSJL01000056">
    <property type="protein sequence ID" value="OLF49073.1"/>
    <property type="molecule type" value="Genomic_DNA"/>
</dbReference>
<protein>
    <submittedName>
        <fullName evidence="4">Putative lantibiotic dehydratase protein</fullName>
    </submittedName>
</protein>
<keyword evidence="5" id="KW-1185">Reference proteome</keyword>
<sequence>MFIRSADYCPALAKRLLLNDDIYDNFILDDKIKFILFFASQDFYRSLVSDKKFNDKNKDTLFKYLLRMSSRAMIFSSIGTVSTPEILEETIEVRLTLSWLDYFKSKIEKNQPEHSELEVMISSLLEEDDNCFKLKYFSRIRNQILNVSVKKGTTIGKMVVLLKKLKYCKICEVYNLVCHEFGENSKRIINYLLENQILVSEIDFGKTINDNLERLSYYSVFFQKDDFSKVHSVIQSLKGINNKVGPVDYKFLLEKCIEVNNLLQEIVSRKEQFLTATKYNHLDDKNITTKDLLKLDDKLLSLLRKMNYFEKANEILLNLESKFDEKYGRYTEISLSSIFSDLDFVKIISGKIKESIFDFSIYDDFWYEKITTAIFNGGDVILNELDLNEINSLLDNVIDNRGLPSVSFDVKYQKLADGKFYLPPIAFSFPDGSYSSKFSKFNHVIEQNDYYEIDVGTRYIPDLVFGSIKGSKRINLENDFIEDEKDVTIGIDNINIGLDTNGLYLKNTLNGEIITPVLKSMASLEFESENFLGRFLVNFGRYFMLPPLDLNLNRARYLPYIPRIIYKNLVLSKRTWNIAPRIELKNSDEFKEYLNRFINQYSIPNIVCLCLKGEDTPIKLDSKKGLGMVYTEFKNSGMVVLKEDYIDYTSNLPVFEIIESKRIENSTVEICQAVKSELQENFLDEIESLTLVCNDYMYISQTLNAINTFFMKLNKQFFYTYYSDFNLPSIRLRFRNNIFVSELESVLDNLRKQGIISFYFASSYSIELGRYGGQYNFHKVLDFFCQDSRAAISHLVNAKQNEVHDTEQLMTMCLETSYSVFMDWKKVYEFLNRIQFDDVRKYSVNFRKIKRSINSLEIIQRIENKVNKKIFDNFNDYSNLLHRDYIVRSILHMQFNRRMYNLSQENEFLYYSLQIVKEKIYRLRK</sequence>
<gene>
    <name evidence="3" type="ORF">BU200_09280</name>
    <name evidence="4" type="ORF">NCTC12957_00831</name>
</gene>
<dbReference type="EMBL" id="UHEN01000001">
    <property type="protein sequence ID" value="SUN06814.1"/>
    <property type="molecule type" value="Genomic_DNA"/>
</dbReference>
<reference evidence="5" key="2">
    <citation type="submission" date="2016-12" db="EMBL/GenBank/DDBJ databases">
        <authorList>
            <person name="Gulvik C.A."/>
        </authorList>
    </citation>
    <scope>NUCLEOTIDE SEQUENCE [LARGE SCALE GENOMIC DNA]</scope>
    <source>
        <strain evidence="5">ATCC 51725</strain>
    </source>
</reference>
<feature type="domain" description="Thiopeptide-type bacteriocin biosynthesis" evidence="2">
    <location>
        <begin position="712"/>
        <end position="912"/>
    </location>
</feature>
<evidence type="ECO:0000313" key="6">
    <source>
        <dbReference type="Proteomes" id="UP000255213"/>
    </source>
</evidence>
<evidence type="ECO:0000313" key="5">
    <source>
        <dbReference type="Proteomes" id="UP000186437"/>
    </source>
</evidence>
<evidence type="ECO:0000313" key="4">
    <source>
        <dbReference type="EMBL" id="SUN06814.1"/>
    </source>
</evidence>
<dbReference type="InterPro" id="IPR006827">
    <property type="entry name" value="Lant_deHydtase_N"/>
</dbReference>
<reference evidence="3" key="1">
    <citation type="submission" date="2016-12" db="EMBL/GenBank/DDBJ databases">
        <authorList>
            <person name="Song W.-J."/>
            <person name="Kurnit D.M."/>
        </authorList>
    </citation>
    <scope>NUCLEOTIDE SEQUENCE [LARGE SCALE GENOMIC DNA]</scope>
    <source>
        <strain evidence="3">ATCC 51725</strain>
    </source>
</reference>
<evidence type="ECO:0000259" key="2">
    <source>
        <dbReference type="Pfam" id="PF14028"/>
    </source>
</evidence>
<dbReference type="Proteomes" id="UP000255213">
    <property type="component" value="Unassembled WGS sequence"/>
</dbReference>